<dbReference type="AlphaFoldDB" id="Q1IXN4"/>
<protein>
    <submittedName>
        <fullName evidence="2">Uncharacterized protein</fullName>
    </submittedName>
</protein>
<keyword evidence="3" id="KW-1185">Reference proteome</keyword>
<dbReference type="KEGG" id="dge:Dgeo_1705"/>
<gene>
    <name evidence="2" type="ordered locus">Dgeo_1705</name>
</gene>
<reference evidence="2" key="1">
    <citation type="submission" date="2006-04" db="EMBL/GenBank/DDBJ databases">
        <title>Complete sequence of chromosome of Deinococcus geothermalis DSM 11300.</title>
        <authorList>
            <consortium name="US DOE Joint Genome Institute"/>
            <person name="Copeland A."/>
            <person name="Lucas S."/>
            <person name="Lapidus A."/>
            <person name="Barry K."/>
            <person name="Detter J.C."/>
            <person name="Glavina del Rio T."/>
            <person name="Hammon N."/>
            <person name="Israni S."/>
            <person name="Dalin E."/>
            <person name="Tice H."/>
            <person name="Pitluck S."/>
            <person name="Brettin T."/>
            <person name="Bruce D."/>
            <person name="Han C."/>
            <person name="Tapia R."/>
            <person name="Saunders E."/>
            <person name="Gilna P."/>
            <person name="Schmutz J."/>
            <person name="Larimer F."/>
            <person name="Land M."/>
            <person name="Hauser L."/>
            <person name="Kyrpides N."/>
            <person name="Kim E."/>
            <person name="Daly M.J."/>
            <person name="Fredrickson J.K."/>
            <person name="Makarova K.S."/>
            <person name="Gaidamakova E.K."/>
            <person name="Zhai M."/>
            <person name="Richardson P."/>
        </authorList>
    </citation>
    <scope>NUCLEOTIDE SEQUENCE</scope>
    <source>
        <strain evidence="2">DSM 11300</strain>
    </source>
</reference>
<sequence length="103" mass="10703">MERRADVRRKGELAGSAGRIRERRQLGGLRPGAQRSGACLAHLRPGKGQQVGGGEGLSGEARRVGVQKGPEGCVPDRRAQGVQGQGAALVGAEVKGVALELER</sequence>
<dbReference type="Proteomes" id="UP000002431">
    <property type="component" value="Chromosome"/>
</dbReference>
<name>Q1IXN4_DEIGD</name>
<accession>Q1IXN4</accession>
<proteinExistence type="predicted"/>
<feature type="region of interest" description="Disordered" evidence="1">
    <location>
        <begin position="1"/>
        <end position="78"/>
    </location>
</feature>
<evidence type="ECO:0000313" key="3">
    <source>
        <dbReference type="Proteomes" id="UP000002431"/>
    </source>
</evidence>
<dbReference type="STRING" id="319795.Dgeo_1705"/>
<dbReference type="HOGENOM" id="CLU_2259129_0_0_0"/>
<dbReference type="EMBL" id="CP000359">
    <property type="protein sequence ID" value="ABF46000.1"/>
    <property type="molecule type" value="Genomic_DNA"/>
</dbReference>
<evidence type="ECO:0000256" key="1">
    <source>
        <dbReference type="SAM" id="MobiDB-lite"/>
    </source>
</evidence>
<evidence type="ECO:0000313" key="2">
    <source>
        <dbReference type="EMBL" id="ABF46000.1"/>
    </source>
</evidence>
<feature type="compositionally biased region" description="Basic and acidic residues" evidence="1">
    <location>
        <begin position="1"/>
        <end position="12"/>
    </location>
</feature>
<organism evidence="2 3">
    <name type="scientific">Deinococcus geothermalis (strain DSM 11300 / CIP 105573 / AG-3a)</name>
    <dbReference type="NCBI Taxonomy" id="319795"/>
    <lineage>
        <taxon>Bacteria</taxon>
        <taxon>Thermotogati</taxon>
        <taxon>Deinococcota</taxon>
        <taxon>Deinococci</taxon>
        <taxon>Deinococcales</taxon>
        <taxon>Deinococcaceae</taxon>
        <taxon>Deinococcus</taxon>
    </lineage>
</organism>